<dbReference type="PIRSF" id="PIRSF038471">
    <property type="entry name" value="MreC"/>
    <property type="match status" value="1"/>
</dbReference>
<dbReference type="InterPro" id="IPR042177">
    <property type="entry name" value="Cell/Rod_1"/>
</dbReference>
<keyword evidence="3 5" id="KW-0133">Cell shape</keyword>
<evidence type="ECO:0000256" key="2">
    <source>
        <dbReference type="ARBA" id="ARBA00013855"/>
    </source>
</evidence>
<evidence type="ECO:0000256" key="5">
    <source>
        <dbReference type="PIRNR" id="PIRNR038471"/>
    </source>
</evidence>
<proteinExistence type="inferred from homology"/>
<dbReference type="Gene3D" id="2.40.10.340">
    <property type="entry name" value="Rod shape-determining protein MreC, domain 1"/>
    <property type="match status" value="1"/>
</dbReference>
<evidence type="ECO:0000256" key="4">
    <source>
        <dbReference type="ARBA" id="ARBA00032089"/>
    </source>
</evidence>
<organism evidence="8 9">
    <name type="scientific">Marinobacterium alkalitolerans</name>
    <dbReference type="NCBI Taxonomy" id="1542925"/>
    <lineage>
        <taxon>Bacteria</taxon>
        <taxon>Pseudomonadati</taxon>
        <taxon>Pseudomonadota</taxon>
        <taxon>Gammaproteobacteria</taxon>
        <taxon>Oceanospirillales</taxon>
        <taxon>Oceanospirillaceae</taxon>
        <taxon>Marinobacterium</taxon>
    </lineage>
</organism>
<dbReference type="Pfam" id="PF04085">
    <property type="entry name" value="MreC"/>
    <property type="match status" value="1"/>
</dbReference>
<evidence type="ECO:0000313" key="8">
    <source>
        <dbReference type="EMBL" id="MBP0048807.1"/>
    </source>
</evidence>
<dbReference type="PANTHER" id="PTHR34138">
    <property type="entry name" value="CELL SHAPE-DETERMINING PROTEIN MREC"/>
    <property type="match status" value="1"/>
</dbReference>
<protein>
    <recommendedName>
        <fullName evidence="2 5">Cell shape-determining protein MreC</fullName>
    </recommendedName>
    <alternativeName>
        <fullName evidence="4 5">Cell shape protein MreC</fullName>
    </alternativeName>
</protein>
<keyword evidence="9" id="KW-1185">Reference proteome</keyword>
<name>A0ABS3ZAS4_9GAMM</name>
<evidence type="ECO:0000256" key="1">
    <source>
        <dbReference type="ARBA" id="ARBA00009369"/>
    </source>
</evidence>
<comment type="function">
    <text evidence="5">Involved in formation and maintenance of cell shape.</text>
</comment>
<keyword evidence="6" id="KW-0175">Coiled coil</keyword>
<comment type="similarity">
    <text evidence="1 5">Belongs to the MreC family.</text>
</comment>
<accession>A0ABS3ZAS4</accession>
<dbReference type="Gene3D" id="2.40.10.350">
    <property type="entry name" value="Rod shape-determining protein MreC, domain 2"/>
    <property type="match status" value="1"/>
</dbReference>
<evidence type="ECO:0000256" key="3">
    <source>
        <dbReference type="ARBA" id="ARBA00022960"/>
    </source>
</evidence>
<evidence type="ECO:0000256" key="6">
    <source>
        <dbReference type="SAM" id="Coils"/>
    </source>
</evidence>
<sequence>MKPIFRGGRPRRLFLLLTLLALLLIVADLNWPRMKEGRAWLSLVVTPLQWVVDIPARVADSLSGVVVDRASLVRENEALKSEALVLERKVQQMAALTAENIRLRELLAADARLDPETRMVELIGVNPDPFQHQVILNQGIEDGVFVGQPVLDAGGVMGQVVNLSHYTSRVMLITDARSAVPVEVNRNGFRGIALGKGVLGELELEHIPDTADIRQGDLLVTSGLGGRFPRGYPVARVTEVVRDPGRPFKLIKAEPTARLDRSRYLLLVEYRSELSRVLAEPPHE</sequence>
<dbReference type="InterPro" id="IPR042175">
    <property type="entry name" value="Cell/Rod_MreC_2"/>
</dbReference>
<gene>
    <name evidence="8" type="primary">mreC</name>
    <name evidence="8" type="ORF">H9C73_08650</name>
</gene>
<dbReference type="EMBL" id="JACVEW010000011">
    <property type="protein sequence ID" value="MBP0048807.1"/>
    <property type="molecule type" value="Genomic_DNA"/>
</dbReference>
<dbReference type="RefSeq" id="WP_209287473.1">
    <property type="nucleotide sequence ID" value="NZ_JACVEW010000011.1"/>
</dbReference>
<reference evidence="8 9" key="1">
    <citation type="submission" date="2020-09" db="EMBL/GenBank/DDBJ databases">
        <authorList>
            <person name="Tanuku N.R.S."/>
        </authorList>
    </citation>
    <scope>NUCLEOTIDE SEQUENCE [LARGE SCALE GENOMIC DNA]</scope>
    <source>
        <strain evidence="8 9">AK62</strain>
    </source>
</reference>
<evidence type="ECO:0000259" key="7">
    <source>
        <dbReference type="Pfam" id="PF04085"/>
    </source>
</evidence>
<feature type="coiled-coil region" evidence="6">
    <location>
        <begin position="69"/>
        <end position="106"/>
    </location>
</feature>
<dbReference type="NCBIfam" id="TIGR00219">
    <property type="entry name" value="mreC"/>
    <property type="match status" value="1"/>
</dbReference>
<dbReference type="InterPro" id="IPR055342">
    <property type="entry name" value="MreC_beta-barrel_core"/>
</dbReference>
<evidence type="ECO:0000313" key="9">
    <source>
        <dbReference type="Proteomes" id="UP000810171"/>
    </source>
</evidence>
<feature type="domain" description="Rod shape-determining protein MreC beta-barrel core" evidence="7">
    <location>
        <begin position="123"/>
        <end position="268"/>
    </location>
</feature>
<dbReference type="Proteomes" id="UP000810171">
    <property type="component" value="Unassembled WGS sequence"/>
</dbReference>
<comment type="caution">
    <text evidence="8">The sequence shown here is derived from an EMBL/GenBank/DDBJ whole genome shotgun (WGS) entry which is preliminary data.</text>
</comment>
<dbReference type="InterPro" id="IPR007221">
    <property type="entry name" value="MreC"/>
</dbReference>
<dbReference type="PANTHER" id="PTHR34138:SF1">
    <property type="entry name" value="CELL SHAPE-DETERMINING PROTEIN MREC"/>
    <property type="match status" value="1"/>
</dbReference>